<name>A0A0P0N3B3_9CREN</name>
<dbReference type="EMBL" id="NCQP01000001">
    <property type="protein sequence ID" value="OWJ55513.1"/>
    <property type="molecule type" value="Genomic_DNA"/>
</dbReference>
<accession>A0A0P0N3B3</accession>
<dbReference type="KEGG" id="pdl:Pyrde_0811"/>
<organism evidence="1 3">
    <name type="scientific">Pyrodictium delaneyi</name>
    <dbReference type="NCBI Taxonomy" id="1273541"/>
    <lineage>
        <taxon>Archaea</taxon>
        <taxon>Thermoproteota</taxon>
        <taxon>Thermoprotei</taxon>
        <taxon>Desulfurococcales</taxon>
        <taxon>Pyrodictiaceae</taxon>
        <taxon>Pyrodictium</taxon>
    </lineage>
</organism>
<dbReference type="RefSeq" id="WP_055408466.1">
    <property type="nucleotide sequence ID" value="NZ_CP013011.1"/>
</dbReference>
<dbReference type="EMBL" id="CP013011">
    <property type="protein sequence ID" value="ALL00861.1"/>
    <property type="molecule type" value="Genomic_DNA"/>
</dbReference>
<gene>
    <name evidence="2" type="ORF">Pdsh_01590</name>
    <name evidence="1" type="ORF">Pyrde_0811</name>
</gene>
<dbReference type="AlphaFoldDB" id="A0A0P0N3B3"/>
<evidence type="ECO:0000313" key="3">
    <source>
        <dbReference type="Proteomes" id="UP000058613"/>
    </source>
</evidence>
<proteinExistence type="predicted"/>
<dbReference type="STRING" id="1273541.Pyrde_0811"/>
<dbReference type="OrthoDB" id="15474at2157"/>
<dbReference type="GeneID" id="26099151"/>
<protein>
    <submittedName>
        <fullName evidence="1">Uncharacterized protein</fullName>
    </submittedName>
</protein>
<evidence type="ECO:0000313" key="1">
    <source>
        <dbReference type="EMBL" id="ALL00861.1"/>
    </source>
</evidence>
<evidence type="ECO:0000313" key="2">
    <source>
        <dbReference type="EMBL" id="OWJ55513.1"/>
    </source>
</evidence>
<reference evidence="1 3" key="1">
    <citation type="submission" date="2015-10" db="EMBL/GenBank/DDBJ databases">
        <title>Complete genome sequence of hyperthermophilic archaeon Pyrodictium delaneyi Su06.</title>
        <authorList>
            <person name="Jung J.-H."/>
            <person name="Lin J."/>
            <person name="Holden J.F."/>
            <person name="Park C.-S."/>
        </authorList>
    </citation>
    <scope>NUCLEOTIDE SEQUENCE [LARGE SCALE GENOMIC DNA]</scope>
    <source>
        <strain evidence="1 3">Su06</strain>
    </source>
</reference>
<evidence type="ECO:0000313" key="4">
    <source>
        <dbReference type="Proteomes" id="UP000196694"/>
    </source>
</evidence>
<dbReference type="Proteomes" id="UP000058613">
    <property type="component" value="Chromosome"/>
</dbReference>
<reference evidence="2 4" key="2">
    <citation type="submission" date="2017-05" db="EMBL/GenBank/DDBJ databases">
        <title>The draft genome of the hyperthermophilic archaeon 'Pyrodictium delaneyi strain Hulk', an iron and nitrate reducer, reveals the capacity for sulfate reduction.</title>
        <authorList>
            <person name="Demey L.M."/>
            <person name="Miller C."/>
            <person name="Manzella M."/>
            <person name="Reguera G."/>
            <person name="Kashefi K."/>
        </authorList>
    </citation>
    <scope>NUCLEOTIDE SEQUENCE [LARGE SCALE GENOMIC DNA]</scope>
    <source>
        <strain evidence="2 4">Hulk</strain>
    </source>
</reference>
<keyword evidence="4" id="KW-1185">Reference proteome</keyword>
<dbReference type="Proteomes" id="UP000196694">
    <property type="component" value="Unassembled WGS sequence"/>
</dbReference>
<sequence length="261" mass="28645">MGRIERLASVTVAVIEHGPIPGSTISIMLNQLRIVYERAEPGKKPDYVELHLYQSPLQLAETLTGEALRVGAGVSALYPTAYEAWTGIPRIHVVPGELAGLEYGAALLAHEAVHSILHPGPSYYLVELPRNLPAQQGLLVAHVAATAVKDLEVHVWMAQRGLQEELDALKRYWRYSQLVEPRCTLIDEAGDTLRAATVWIALGEDPPVEPPCRETLGRLLQLLDRLAREQRAGGPRPWSRVSWVAEALAELVMEGAVVTIA</sequence>